<evidence type="ECO:0000313" key="2">
    <source>
        <dbReference type="EMBL" id="SDW84837.1"/>
    </source>
</evidence>
<dbReference type="Proteomes" id="UP000198816">
    <property type="component" value="Unassembled WGS sequence"/>
</dbReference>
<accession>A0A1H2WWA7</accession>
<dbReference type="AlphaFoldDB" id="A0A1H2WWA7"/>
<dbReference type="GO" id="GO:0046872">
    <property type="term" value="F:metal ion binding"/>
    <property type="evidence" value="ECO:0007669"/>
    <property type="project" value="InterPro"/>
</dbReference>
<dbReference type="SUPFAM" id="SSF55008">
    <property type="entry name" value="HMA, heavy metal-associated domain"/>
    <property type="match status" value="1"/>
</dbReference>
<dbReference type="CDD" id="cd00371">
    <property type="entry name" value="HMA"/>
    <property type="match status" value="1"/>
</dbReference>
<dbReference type="Gene3D" id="3.30.70.100">
    <property type="match status" value="1"/>
</dbReference>
<evidence type="ECO:0000259" key="1">
    <source>
        <dbReference type="PROSITE" id="PS50846"/>
    </source>
</evidence>
<sequence>MSHYIHHVPGRLRIRSGSFRCDPVSARLAEGELLATEGVREVRVNPRAGSITVHYEPERLTQAQILEKLEQVGCLGASIRTDVGGTRVHEVFGKALVGAVMQKAVERSAVRLVSVLL</sequence>
<keyword evidence="3" id="KW-1185">Reference proteome</keyword>
<name>A0A1H2WWA7_THIRO</name>
<dbReference type="STRING" id="1058.SAMN05421783_109155"/>
<dbReference type="InterPro" id="IPR006121">
    <property type="entry name" value="HMA_dom"/>
</dbReference>
<dbReference type="PROSITE" id="PS50846">
    <property type="entry name" value="HMA_2"/>
    <property type="match status" value="1"/>
</dbReference>
<feature type="domain" description="HMA" evidence="1">
    <location>
        <begin position="8"/>
        <end position="77"/>
    </location>
</feature>
<dbReference type="RefSeq" id="WP_093031791.1">
    <property type="nucleotide sequence ID" value="NZ_FNNZ01000009.1"/>
</dbReference>
<reference evidence="3" key="1">
    <citation type="submission" date="2016-10" db="EMBL/GenBank/DDBJ databases">
        <authorList>
            <person name="Varghese N."/>
            <person name="Submissions S."/>
        </authorList>
    </citation>
    <scope>NUCLEOTIDE SEQUENCE [LARGE SCALE GENOMIC DNA]</scope>
    <source>
        <strain evidence="3">DSM 217</strain>
    </source>
</reference>
<protein>
    <recommendedName>
        <fullName evidence="1">HMA domain-containing protein</fullName>
    </recommendedName>
</protein>
<dbReference type="EMBL" id="FNNZ01000009">
    <property type="protein sequence ID" value="SDW84837.1"/>
    <property type="molecule type" value="Genomic_DNA"/>
</dbReference>
<organism evidence="2 3">
    <name type="scientific">Thiocapsa roseopersicina</name>
    <dbReference type="NCBI Taxonomy" id="1058"/>
    <lineage>
        <taxon>Bacteria</taxon>
        <taxon>Pseudomonadati</taxon>
        <taxon>Pseudomonadota</taxon>
        <taxon>Gammaproteobacteria</taxon>
        <taxon>Chromatiales</taxon>
        <taxon>Chromatiaceae</taxon>
        <taxon>Thiocapsa</taxon>
    </lineage>
</organism>
<dbReference type="OrthoDB" id="9794780at2"/>
<proteinExistence type="predicted"/>
<dbReference type="InterPro" id="IPR036163">
    <property type="entry name" value="HMA_dom_sf"/>
</dbReference>
<gene>
    <name evidence="2" type="ORF">SAMN05421783_109155</name>
</gene>
<evidence type="ECO:0000313" key="3">
    <source>
        <dbReference type="Proteomes" id="UP000198816"/>
    </source>
</evidence>